<proteinExistence type="predicted"/>
<reference evidence="3" key="1">
    <citation type="submission" date="2021-03" db="EMBL/GenBank/DDBJ databases">
        <title>Leucobacter chromiisoli sp. nov., isolated from chromium-containing soil of chemical plant.</title>
        <authorList>
            <person name="Xu Z."/>
        </authorList>
    </citation>
    <scope>NUCLEOTIDE SEQUENCE</scope>
    <source>
        <strain evidence="3">A2</strain>
    </source>
</reference>
<dbReference type="Gene3D" id="3.40.50.1110">
    <property type="entry name" value="SGNH hydrolase"/>
    <property type="match status" value="1"/>
</dbReference>
<name>A0A939M1M6_9MICO</name>
<dbReference type="Gene3D" id="2.60.120.260">
    <property type="entry name" value="Galactose-binding domain-like"/>
    <property type="match status" value="1"/>
</dbReference>
<evidence type="ECO:0000259" key="1">
    <source>
        <dbReference type="Pfam" id="PF14606"/>
    </source>
</evidence>
<protein>
    <submittedName>
        <fullName evidence="3">Lipase</fullName>
    </submittedName>
</protein>
<dbReference type="Proteomes" id="UP000664398">
    <property type="component" value="Unassembled WGS sequence"/>
</dbReference>
<feature type="domain" description="SsfX3-like N-terminal" evidence="2">
    <location>
        <begin position="9"/>
        <end position="140"/>
    </location>
</feature>
<dbReference type="Pfam" id="PF14606">
    <property type="entry name" value="Lipase_GDSL_3"/>
    <property type="match status" value="1"/>
</dbReference>
<dbReference type="SUPFAM" id="SSF52266">
    <property type="entry name" value="SGNH hydrolase"/>
    <property type="match status" value="1"/>
</dbReference>
<dbReference type="EMBL" id="JAGDYL010000030">
    <property type="protein sequence ID" value="MBO1806357.1"/>
    <property type="molecule type" value="Genomic_DNA"/>
</dbReference>
<gene>
    <name evidence="3" type="ORF">J4H91_13695</name>
</gene>
<dbReference type="InterPro" id="IPR013830">
    <property type="entry name" value="SGNH_hydro"/>
</dbReference>
<organism evidence="3 4">
    <name type="scientific">Leucobacter ruminantium</name>
    <dbReference type="NCBI Taxonomy" id="1289170"/>
    <lineage>
        <taxon>Bacteria</taxon>
        <taxon>Bacillati</taxon>
        <taxon>Actinomycetota</taxon>
        <taxon>Actinomycetes</taxon>
        <taxon>Micrococcales</taxon>
        <taxon>Microbacteriaceae</taxon>
        <taxon>Leucobacter</taxon>
    </lineage>
</organism>
<dbReference type="RefSeq" id="WP_208046816.1">
    <property type="nucleotide sequence ID" value="NZ_JAGDYL010000030.1"/>
</dbReference>
<dbReference type="Pfam" id="PF21181">
    <property type="entry name" value="SsfX3_N"/>
    <property type="match status" value="1"/>
</dbReference>
<sequence length="384" mass="41181">MEITAELVRGAVEIERTETGVRPHRLPEWARRQADAQLELVEAQPAGVRIGFRSAATRVTLAARAERFGYVGVPLRAPGVFDVLVDGELVASASLSSAVQILRDLTTGEITRSEAEPEELTFELGVSGGVERMVEIWLPYSESVELISIDADEPLAPAHRPAPTWVHYGSSISQGSNAASAATIWTAVAARLGGVELTNLGFGGSALLDPFVARTIRDLPADLISVKVGINIVNADLMRRRAFAPALHGFLDVIRDGHPDTPLLLVTPLWSPIFEHTPGPGAFDPDALSRGETRFVAAGDPAEVRSGKLDLATIRADIDRVVHDRSASDPNLFQLDGMALYGASDAQSHPLPDDLHPDAATHRLLGERFAEEVFGVEGAIPTTR</sequence>
<dbReference type="AlphaFoldDB" id="A0A939M1M6"/>
<feature type="domain" description="SGNH hydrolase-type esterase" evidence="1">
    <location>
        <begin position="166"/>
        <end position="266"/>
    </location>
</feature>
<dbReference type="InterPro" id="IPR048977">
    <property type="entry name" value="SsfX3-like_N"/>
</dbReference>
<dbReference type="InterPro" id="IPR036514">
    <property type="entry name" value="SGNH_hydro_sf"/>
</dbReference>
<evidence type="ECO:0000313" key="3">
    <source>
        <dbReference type="EMBL" id="MBO1806357.1"/>
    </source>
</evidence>
<accession>A0A939M1M6</accession>
<evidence type="ECO:0000313" key="4">
    <source>
        <dbReference type="Proteomes" id="UP000664398"/>
    </source>
</evidence>
<comment type="caution">
    <text evidence="3">The sequence shown here is derived from an EMBL/GenBank/DDBJ whole genome shotgun (WGS) entry which is preliminary data.</text>
</comment>
<evidence type="ECO:0000259" key="2">
    <source>
        <dbReference type="Pfam" id="PF21181"/>
    </source>
</evidence>
<keyword evidence="4" id="KW-1185">Reference proteome</keyword>